<protein>
    <recommendedName>
        <fullName evidence="8">MULE transposase domain-containing protein</fullName>
    </recommendedName>
</protein>
<keyword evidence="1" id="KW-0479">Metal-binding</keyword>
<keyword evidence="3" id="KW-0862">Zinc</keyword>
<evidence type="ECO:0000259" key="4">
    <source>
        <dbReference type="Pfam" id="PF04500"/>
    </source>
</evidence>
<dbReference type="Gene3D" id="2.20.25.240">
    <property type="match status" value="2"/>
</dbReference>
<dbReference type="InterPro" id="IPR007588">
    <property type="entry name" value="Znf_FLYWCH"/>
</dbReference>
<evidence type="ECO:0000313" key="6">
    <source>
        <dbReference type="EMBL" id="CAF3320754.1"/>
    </source>
</evidence>
<dbReference type="Pfam" id="PF04500">
    <property type="entry name" value="FLYWCH"/>
    <property type="match status" value="2"/>
</dbReference>
<dbReference type="AlphaFoldDB" id="A0A817TSM4"/>
<dbReference type="PANTHER" id="PTHR47160:SF10">
    <property type="entry name" value="MULE TRANSPOSASE DOMAIN-CONTAINING PROTEIN"/>
    <property type="match status" value="1"/>
</dbReference>
<feature type="domain" description="MULE transposase" evidence="5">
    <location>
        <begin position="457"/>
        <end position="553"/>
    </location>
</feature>
<dbReference type="EMBL" id="CAJNYV010000010">
    <property type="protein sequence ID" value="CAF3320754.1"/>
    <property type="molecule type" value="Genomic_DNA"/>
</dbReference>
<dbReference type="Pfam" id="PF10551">
    <property type="entry name" value="MULE"/>
    <property type="match status" value="2"/>
</dbReference>
<reference evidence="6" key="1">
    <citation type="submission" date="2021-02" db="EMBL/GenBank/DDBJ databases">
        <authorList>
            <person name="Nowell W R."/>
        </authorList>
    </citation>
    <scope>NUCLEOTIDE SEQUENCE</scope>
</reference>
<dbReference type="PANTHER" id="PTHR47160">
    <property type="entry name" value="PUTATIVE-RELATED"/>
    <property type="match status" value="1"/>
</dbReference>
<proteinExistence type="predicted"/>
<dbReference type="Proteomes" id="UP000663865">
    <property type="component" value="Unassembled WGS sequence"/>
</dbReference>
<feature type="domain" description="MULE transposase" evidence="5">
    <location>
        <begin position="188"/>
        <end position="271"/>
    </location>
</feature>
<comment type="caution">
    <text evidence="6">The sequence shown here is derived from an EMBL/GenBank/DDBJ whole genome shotgun (WGS) entry which is preliminary data.</text>
</comment>
<evidence type="ECO:0000259" key="5">
    <source>
        <dbReference type="Pfam" id="PF10551"/>
    </source>
</evidence>
<gene>
    <name evidence="6" type="ORF">KIK155_LOCUS453</name>
</gene>
<evidence type="ECO:0000256" key="3">
    <source>
        <dbReference type="ARBA" id="ARBA00022833"/>
    </source>
</evidence>
<evidence type="ECO:0000313" key="7">
    <source>
        <dbReference type="Proteomes" id="UP000663865"/>
    </source>
</evidence>
<dbReference type="GO" id="GO:0008270">
    <property type="term" value="F:zinc ion binding"/>
    <property type="evidence" value="ECO:0007669"/>
    <property type="project" value="UniProtKB-KW"/>
</dbReference>
<feature type="domain" description="FLYWCH-type" evidence="4">
    <location>
        <begin position="279"/>
        <end position="336"/>
    </location>
</feature>
<name>A0A817TSM4_9BILA</name>
<sequence>MTSHLNTISFLVSQKGKPVLVKDNFIYKLNKTTNSTKYYRCAEQSCTVTLHTDLNDVLVKVKGDHSHPPEPDEIEIRKFKQNLKQRAIQETVPIPKIYDEESSRFCLTSLSIAILPAQREIAGSLNKSRRLQTPVIPDSQTFDIPEVYSKTLKNEPFLCIDKFIRRKTRVLVFASREQLTLLFESSIIFMDGTFSASPSIFDQVYSLHGIKYQQCFACAFGLLPDRKKPTYKFLFQELKNLAAEMNLCFNPVTIMSDFETGLAEAIHSEMTSQSNTISFLVSQKGKPVLVKDNFIYKLNKTTNSTKYYRCADPNFTVTFHTDINDVLVKVKGDHSHPPEPDEIEIRKFKQHLKQRAIQETVPIPKIYDEESSRFCLTSLSIAILPAQREIAGSLNKSRRLQTSVIPDSQTLDIPEFYSKTLKNEPFLCIDKFIRRKTRILVFASRQQLTLLFESSIIFMDGTFSASPSIFDQIYSLHGIKYEKCFACAFGLLPDRKKPTYKFLFQELKNLATEMNLCFNPVTIMSDFETGLAEAIHSEFPNCNHVGCFFHFTQAVYRHIQTLGVSQEYNNNEEVRLICRKLMALSLLPLHLVIQSFDDLFELILQAPSNKFDLLKPLFNYFDNYWIKQVDLKKWNVFGLEIRTNNNAEGFHNRLNARLSKSHPNIWTFIKCIQGEQNRFNHLMIQMKGGLSSRQKTARTLAIQQRLNTLYLRHEKGDISDSELFEGLSYVVAKNMVSKKK</sequence>
<keyword evidence="2" id="KW-0863">Zinc-finger</keyword>
<dbReference type="InterPro" id="IPR018289">
    <property type="entry name" value="MULE_transposase_dom"/>
</dbReference>
<evidence type="ECO:0008006" key="8">
    <source>
        <dbReference type="Google" id="ProtNLM"/>
    </source>
</evidence>
<evidence type="ECO:0000256" key="2">
    <source>
        <dbReference type="ARBA" id="ARBA00022771"/>
    </source>
</evidence>
<feature type="domain" description="FLYWCH-type" evidence="4">
    <location>
        <begin position="10"/>
        <end position="67"/>
    </location>
</feature>
<accession>A0A817TSM4</accession>
<evidence type="ECO:0000256" key="1">
    <source>
        <dbReference type="ARBA" id="ARBA00022723"/>
    </source>
</evidence>
<organism evidence="6 7">
    <name type="scientific">Rotaria socialis</name>
    <dbReference type="NCBI Taxonomy" id="392032"/>
    <lineage>
        <taxon>Eukaryota</taxon>
        <taxon>Metazoa</taxon>
        <taxon>Spiralia</taxon>
        <taxon>Gnathifera</taxon>
        <taxon>Rotifera</taxon>
        <taxon>Eurotatoria</taxon>
        <taxon>Bdelloidea</taxon>
        <taxon>Philodinida</taxon>
        <taxon>Philodinidae</taxon>
        <taxon>Rotaria</taxon>
    </lineage>
</organism>